<keyword evidence="2" id="KW-1185">Reference proteome</keyword>
<dbReference type="STRING" id="1121895.GCA_000378485_03496"/>
<evidence type="ECO:0000313" key="2">
    <source>
        <dbReference type="Proteomes" id="UP000030152"/>
    </source>
</evidence>
<evidence type="ECO:0000313" key="1">
    <source>
        <dbReference type="EMBL" id="KGO85483.1"/>
    </source>
</evidence>
<dbReference type="AlphaFoldDB" id="A0A0A2M1Y1"/>
<reference evidence="1 2" key="1">
    <citation type="submission" date="2013-09" db="EMBL/GenBank/DDBJ databases">
        <authorList>
            <person name="Zeng Z."/>
            <person name="Chen C."/>
        </authorList>
    </citation>
    <scope>NUCLEOTIDE SEQUENCE [LARGE SCALE GENOMIC DNA]</scope>
    <source>
        <strain evidence="1 2">WB 3.3-2</strain>
    </source>
</reference>
<dbReference type="RefSeq" id="WP_020214672.1">
    <property type="nucleotide sequence ID" value="NZ_JRLX01000020.1"/>
</dbReference>
<name>A0A0A2M1Y1_9FLAO</name>
<protein>
    <submittedName>
        <fullName evidence="1">Uncharacterized protein</fullName>
    </submittedName>
</protein>
<proteinExistence type="predicted"/>
<comment type="caution">
    <text evidence="1">The sequence shown here is derived from an EMBL/GenBank/DDBJ whole genome shotgun (WGS) entry which is preliminary data.</text>
</comment>
<sequence>MKIFILLGLVSASLLTKSDVIIDENLNVNKSIFYYKGARGGMLQCGDKINGDTINLFMGRRGFAGYTFNLNLIGSEKKISVHQWSDYPQFDGEILIKLPNKRYRLTVNKKYFKVGDTLKAKFFVVTEENKFSNKMKFEGEIYHIIGGNLFSWSGGNSYRNPIYNNGFPLPKKEVDSL</sequence>
<accession>A0A0A2M1Y1</accession>
<dbReference type="EMBL" id="JRLX01000020">
    <property type="protein sequence ID" value="KGO85483.1"/>
    <property type="molecule type" value="Genomic_DNA"/>
</dbReference>
<dbReference type="OrthoDB" id="9812068at2"/>
<dbReference type="Proteomes" id="UP000030152">
    <property type="component" value="Unassembled WGS sequence"/>
</dbReference>
<gene>
    <name evidence="1" type="ORF">Q765_15760</name>
</gene>
<organism evidence="1 2">
    <name type="scientific">Flavobacterium rivuli WB 3.3-2 = DSM 21788</name>
    <dbReference type="NCBI Taxonomy" id="1121895"/>
    <lineage>
        <taxon>Bacteria</taxon>
        <taxon>Pseudomonadati</taxon>
        <taxon>Bacteroidota</taxon>
        <taxon>Flavobacteriia</taxon>
        <taxon>Flavobacteriales</taxon>
        <taxon>Flavobacteriaceae</taxon>
        <taxon>Flavobacterium</taxon>
    </lineage>
</organism>